<dbReference type="AlphaFoldDB" id="A0A7C4RXN3"/>
<protein>
    <submittedName>
        <fullName evidence="7">DUF1232 domain-containing protein</fullName>
    </submittedName>
</protein>
<dbReference type="InterPro" id="IPR010652">
    <property type="entry name" value="DUF1232"/>
</dbReference>
<organism evidence="7">
    <name type="scientific">Fervidobacterium pennivorans</name>
    <dbReference type="NCBI Taxonomy" id="93466"/>
    <lineage>
        <taxon>Bacteria</taxon>
        <taxon>Thermotogati</taxon>
        <taxon>Thermotogota</taxon>
        <taxon>Thermotogae</taxon>
        <taxon>Thermotogales</taxon>
        <taxon>Fervidobacteriaceae</taxon>
        <taxon>Fervidobacterium</taxon>
    </lineage>
</organism>
<reference evidence="7" key="1">
    <citation type="journal article" date="2020" name="mSystems">
        <title>Genome- and Community-Level Interaction Insights into Carbon Utilization and Element Cycling Functions of Hydrothermarchaeota in Hydrothermal Sediment.</title>
        <authorList>
            <person name="Zhou Z."/>
            <person name="Liu Y."/>
            <person name="Xu W."/>
            <person name="Pan J."/>
            <person name="Luo Z.H."/>
            <person name="Li M."/>
        </authorList>
    </citation>
    <scope>NUCLEOTIDE SEQUENCE [LARGE SCALE GENOMIC DNA]</scope>
    <source>
        <strain evidence="7">SpSt-604</strain>
    </source>
</reference>
<evidence type="ECO:0000256" key="2">
    <source>
        <dbReference type="ARBA" id="ARBA00022692"/>
    </source>
</evidence>
<accession>A0A7C4RXN3</accession>
<comment type="subcellular location">
    <subcellularLocation>
        <location evidence="1">Endomembrane system</location>
        <topology evidence="1">Multi-pass membrane protein</topology>
    </subcellularLocation>
</comment>
<dbReference type="EMBL" id="DSZT01000048">
    <property type="protein sequence ID" value="HGU41594.1"/>
    <property type="molecule type" value="Genomic_DNA"/>
</dbReference>
<evidence type="ECO:0000256" key="4">
    <source>
        <dbReference type="ARBA" id="ARBA00023136"/>
    </source>
</evidence>
<gene>
    <name evidence="7" type="ORF">ENT72_01530</name>
</gene>
<dbReference type="Pfam" id="PF06803">
    <property type="entry name" value="DUF1232"/>
    <property type="match status" value="1"/>
</dbReference>
<sequence>MGRIVGGQFEGEFEKRRKDINVAQDGQKILQQENKVKLLLAVLSGEVVKVALDFFNMVKDYLSAKYKNVPTGTIIAIIVALLYLLSPIDLIPDFTPFIGFSDDVAMIMFVYEKIKQDIEEYRKWKKQQTQDDTPQLNTN</sequence>
<keyword evidence="2 5" id="KW-0812">Transmembrane</keyword>
<dbReference type="GO" id="GO:0012505">
    <property type="term" value="C:endomembrane system"/>
    <property type="evidence" value="ECO:0007669"/>
    <property type="project" value="UniProtKB-SubCell"/>
</dbReference>
<feature type="domain" description="DUF1232" evidence="6">
    <location>
        <begin position="74"/>
        <end position="109"/>
    </location>
</feature>
<keyword evidence="3 5" id="KW-1133">Transmembrane helix</keyword>
<evidence type="ECO:0000259" key="6">
    <source>
        <dbReference type="Pfam" id="PF06803"/>
    </source>
</evidence>
<proteinExistence type="predicted"/>
<comment type="caution">
    <text evidence="7">The sequence shown here is derived from an EMBL/GenBank/DDBJ whole genome shotgun (WGS) entry which is preliminary data.</text>
</comment>
<evidence type="ECO:0000256" key="1">
    <source>
        <dbReference type="ARBA" id="ARBA00004127"/>
    </source>
</evidence>
<feature type="transmembrane region" description="Helical" evidence="5">
    <location>
        <begin position="69"/>
        <end position="88"/>
    </location>
</feature>
<evidence type="ECO:0000313" key="7">
    <source>
        <dbReference type="EMBL" id="HGU41594.1"/>
    </source>
</evidence>
<evidence type="ECO:0000256" key="5">
    <source>
        <dbReference type="SAM" id="Phobius"/>
    </source>
</evidence>
<name>A0A7C4RXN3_FERPE</name>
<evidence type="ECO:0000256" key="3">
    <source>
        <dbReference type="ARBA" id="ARBA00022989"/>
    </source>
</evidence>
<keyword evidence="4 5" id="KW-0472">Membrane</keyword>